<evidence type="ECO:0000256" key="4">
    <source>
        <dbReference type="ARBA" id="ARBA00012783"/>
    </source>
</evidence>
<dbReference type="InterPro" id="IPR002125">
    <property type="entry name" value="CMP_dCMP_dom"/>
</dbReference>
<dbReference type="PROSITE" id="PS51747">
    <property type="entry name" value="CYT_DCMP_DEAMINASES_2"/>
    <property type="match status" value="1"/>
</dbReference>
<evidence type="ECO:0000256" key="2">
    <source>
        <dbReference type="ARBA" id="ARBA00003949"/>
    </source>
</evidence>
<evidence type="ECO:0000256" key="3">
    <source>
        <dbReference type="ARBA" id="ARBA00006576"/>
    </source>
</evidence>
<dbReference type="Proteomes" id="UP000199230">
    <property type="component" value="Unassembled WGS sequence"/>
</dbReference>
<evidence type="ECO:0000256" key="7">
    <source>
        <dbReference type="ARBA" id="ARBA00022801"/>
    </source>
</evidence>
<protein>
    <recommendedName>
        <fullName evidence="5 14">Cytidine deaminase</fullName>
        <ecNumber evidence="4 14">3.5.4.5</ecNumber>
    </recommendedName>
    <alternativeName>
        <fullName evidence="9 14">Cytidine aminohydrolase</fullName>
    </alternativeName>
</protein>
<evidence type="ECO:0000256" key="10">
    <source>
        <dbReference type="ARBA" id="ARBA00049252"/>
    </source>
</evidence>
<evidence type="ECO:0000256" key="9">
    <source>
        <dbReference type="ARBA" id="ARBA00032005"/>
    </source>
</evidence>
<feature type="binding site" evidence="13">
    <location>
        <position position="86"/>
    </location>
    <ligand>
        <name>Zn(2+)</name>
        <dbReference type="ChEBI" id="CHEBI:29105"/>
        <note>catalytic</note>
    </ligand>
</feature>
<evidence type="ECO:0000259" key="15">
    <source>
        <dbReference type="PROSITE" id="PS51747"/>
    </source>
</evidence>
<dbReference type="OrthoDB" id="9795347at2"/>
<keyword evidence="8 13" id="KW-0862">Zinc</keyword>
<evidence type="ECO:0000313" key="16">
    <source>
        <dbReference type="EMBL" id="SDY30527.1"/>
    </source>
</evidence>
<dbReference type="GO" id="GO:0072527">
    <property type="term" value="P:pyrimidine-containing compound metabolic process"/>
    <property type="evidence" value="ECO:0007669"/>
    <property type="project" value="UniProtKB-ARBA"/>
</dbReference>
<name>A0A1H3ISJ8_9FIRM</name>
<comment type="function">
    <text evidence="2 14">This enzyme scavenges exogenous and endogenous cytidine and 2'-deoxycytidine for UMP synthesis.</text>
</comment>
<keyword evidence="6 13" id="KW-0479">Metal-binding</keyword>
<dbReference type="FunFam" id="3.40.140.10:FF:000008">
    <property type="entry name" value="Cytidine deaminase"/>
    <property type="match status" value="1"/>
</dbReference>
<feature type="binding site" evidence="13">
    <location>
        <position position="53"/>
    </location>
    <ligand>
        <name>Zn(2+)</name>
        <dbReference type="ChEBI" id="CHEBI:29105"/>
        <note>catalytic</note>
    </ligand>
</feature>
<keyword evidence="17" id="KW-1185">Reference proteome</keyword>
<feature type="active site" description="Proton donor" evidence="12">
    <location>
        <position position="55"/>
    </location>
</feature>
<dbReference type="Pfam" id="PF00383">
    <property type="entry name" value="dCMP_cyt_deam_1"/>
    <property type="match status" value="1"/>
</dbReference>
<evidence type="ECO:0000256" key="8">
    <source>
        <dbReference type="ARBA" id="ARBA00022833"/>
    </source>
</evidence>
<gene>
    <name evidence="16" type="ORF">SAMN05192546_101267</name>
</gene>
<dbReference type="InterPro" id="IPR006262">
    <property type="entry name" value="Cyt_deam_tetra"/>
</dbReference>
<evidence type="ECO:0000313" key="17">
    <source>
        <dbReference type="Proteomes" id="UP000199230"/>
    </source>
</evidence>
<dbReference type="GO" id="GO:0008270">
    <property type="term" value="F:zinc ion binding"/>
    <property type="evidence" value="ECO:0007669"/>
    <property type="project" value="UniProtKB-UniRule"/>
</dbReference>
<dbReference type="AlphaFoldDB" id="A0A1H3ISJ8"/>
<dbReference type="NCBIfam" id="TIGR01354">
    <property type="entry name" value="cyt_deam_tetra"/>
    <property type="match status" value="1"/>
</dbReference>
<dbReference type="GO" id="GO:0004126">
    <property type="term" value="F:cytidine deaminase activity"/>
    <property type="evidence" value="ECO:0007669"/>
    <property type="project" value="UniProtKB-UniRule"/>
</dbReference>
<dbReference type="PANTHER" id="PTHR11644">
    <property type="entry name" value="CYTIDINE DEAMINASE"/>
    <property type="match status" value="1"/>
</dbReference>
<dbReference type="GO" id="GO:0055086">
    <property type="term" value="P:nucleobase-containing small molecule metabolic process"/>
    <property type="evidence" value="ECO:0007669"/>
    <property type="project" value="UniProtKB-ARBA"/>
</dbReference>
<dbReference type="InterPro" id="IPR016192">
    <property type="entry name" value="APOBEC/CMP_deaminase_Zn-bd"/>
</dbReference>
<evidence type="ECO:0000256" key="14">
    <source>
        <dbReference type="RuleBase" id="RU364006"/>
    </source>
</evidence>
<organism evidence="16 17">
    <name type="scientific">Tindallia californiensis</name>
    <dbReference type="NCBI Taxonomy" id="159292"/>
    <lineage>
        <taxon>Bacteria</taxon>
        <taxon>Bacillati</taxon>
        <taxon>Bacillota</taxon>
        <taxon>Clostridia</taxon>
        <taxon>Peptostreptococcales</taxon>
        <taxon>Tindalliaceae</taxon>
        <taxon>Tindallia</taxon>
    </lineage>
</organism>
<accession>A0A1H3ISJ8</accession>
<dbReference type="CDD" id="cd01283">
    <property type="entry name" value="cytidine_deaminase"/>
    <property type="match status" value="1"/>
</dbReference>
<dbReference type="SUPFAM" id="SSF53927">
    <property type="entry name" value="Cytidine deaminase-like"/>
    <property type="match status" value="1"/>
</dbReference>
<evidence type="ECO:0000256" key="12">
    <source>
        <dbReference type="PIRSR" id="PIRSR606262-1"/>
    </source>
</evidence>
<dbReference type="Gene3D" id="3.40.140.10">
    <property type="entry name" value="Cytidine Deaminase, domain 2"/>
    <property type="match status" value="1"/>
</dbReference>
<dbReference type="EC" id="3.5.4.5" evidence="4 14"/>
<evidence type="ECO:0000256" key="6">
    <source>
        <dbReference type="ARBA" id="ARBA00022723"/>
    </source>
</evidence>
<sequence>MTEQQLIRSALQVRENAYVPYSKFKVGAALLGKSGKVYTGCNVENASLGATNCAERTAVFKAISEGESEFETIAVTGDPKQYTFPCGICRQVLVEFGTELKVIVAKSEDEYKVYTLSEILPHSFTPADLKTSQQEENYGI</sequence>
<evidence type="ECO:0000256" key="13">
    <source>
        <dbReference type="PIRSR" id="PIRSR606262-3"/>
    </source>
</evidence>
<evidence type="ECO:0000256" key="1">
    <source>
        <dbReference type="ARBA" id="ARBA00001947"/>
    </source>
</evidence>
<dbReference type="PROSITE" id="PS00903">
    <property type="entry name" value="CYT_DCMP_DEAMINASES_1"/>
    <property type="match status" value="1"/>
</dbReference>
<dbReference type="InterPro" id="IPR050202">
    <property type="entry name" value="Cyt/Deoxycyt_deaminase"/>
</dbReference>
<dbReference type="EMBL" id="FNPV01000001">
    <property type="protein sequence ID" value="SDY30527.1"/>
    <property type="molecule type" value="Genomic_DNA"/>
</dbReference>
<comment type="catalytic activity">
    <reaction evidence="11 14">
        <text>cytidine + H2O + H(+) = uridine + NH4(+)</text>
        <dbReference type="Rhea" id="RHEA:16069"/>
        <dbReference type="ChEBI" id="CHEBI:15377"/>
        <dbReference type="ChEBI" id="CHEBI:15378"/>
        <dbReference type="ChEBI" id="CHEBI:16704"/>
        <dbReference type="ChEBI" id="CHEBI:17562"/>
        <dbReference type="ChEBI" id="CHEBI:28938"/>
        <dbReference type="EC" id="3.5.4.5"/>
    </reaction>
</comment>
<evidence type="ECO:0000256" key="5">
    <source>
        <dbReference type="ARBA" id="ARBA00018266"/>
    </source>
</evidence>
<reference evidence="16 17" key="1">
    <citation type="submission" date="2016-10" db="EMBL/GenBank/DDBJ databases">
        <authorList>
            <person name="de Groot N.N."/>
        </authorList>
    </citation>
    <scope>NUCLEOTIDE SEQUENCE [LARGE SCALE GENOMIC DNA]</scope>
    <source>
        <strain evidence="16 17">APO</strain>
    </source>
</reference>
<dbReference type="GO" id="GO:0005829">
    <property type="term" value="C:cytosol"/>
    <property type="evidence" value="ECO:0007669"/>
    <property type="project" value="TreeGrafter"/>
</dbReference>
<feature type="binding site" evidence="13">
    <location>
        <position position="89"/>
    </location>
    <ligand>
        <name>Zn(2+)</name>
        <dbReference type="ChEBI" id="CHEBI:29105"/>
        <note>catalytic</note>
    </ligand>
</feature>
<dbReference type="InterPro" id="IPR016193">
    <property type="entry name" value="Cytidine_deaminase-like"/>
</dbReference>
<feature type="domain" description="CMP/dCMP-type deaminase" evidence="15">
    <location>
        <begin position="1"/>
        <end position="127"/>
    </location>
</feature>
<dbReference type="STRING" id="159292.SAMN05192546_101267"/>
<dbReference type="PANTHER" id="PTHR11644:SF2">
    <property type="entry name" value="CYTIDINE DEAMINASE"/>
    <property type="match status" value="1"/>
</dbReference>
<comment type="cofactor">
    <cofactor evidence="1 13 14">
        <name>Zn(2+)</name>
        <dbReference type="ChEBI" id="CHEBI:29105"/>
    </cofactor>
</comment>
<proteinExistence type="inferred from homology"/>
<comment type="catalytic activity">
    <reaction evidence="10 14">
        <text>2'-deoxycytidine + H2O + H(+) = 2'-deoxyuridine + NH4(+)</text>
        <dbReference type="Rhea" id="RHEA:13433"/>
        <dbReference type="ChEBI" id="CHEBI:15377"/>
        <dbReference type="ChEBI" id="CHEBI:15378"/>
        <dbReference type="ChEBI" id="CHEBI:15698"/>
        <dbReference type="ChEBI" id="CHEBI:16450"/>
        <dbReference type="ChEBI" id="CHEBI:28938"/>
        <dbReference type="EC" id="3.5.4.5"/>
    </reaction>
</comment>
<keyword evidence="7 14" id="KW-0378">Hydrolase</keyword>
<comment type="similarity">
    <text evidence="3 14">Belongs to the cytidine and deoxycytidylate deaminase family.</text>
</comment>
<evidence type="ECO:0000256" key="11">
    <source>
        <dbReference type="ARBA" id="ARBA00049558"/>
    </source>
</evidence>
<dbReference type="GO" id="GO:0042802">
    <property type="term" value="F:identical protein binding"/>
    <property type="evidence" value="ECO:0007669"/>
    <property type="project" value="UniProtKB-ARBA"/>
</dbReference>
<dbReference type="NCBIfam" id="NF004064">
    <property type="entry name" value="PRK05578.1"/>
    <property type="match status" value="1"/>
</dbReference>
<dbReference type="RefSeq" id="WP_093310177.1">
    <property type="nucleotide sequence ID" value="NZ_FNPV01000001.1"/>
</dbReference>